<dbReference type="PANTHER" id="PTHR10492:SF57">
    <property type="entry name" value="ATP-DEPENDENT DNA HELICASE"/>
    <property type="match status" value="1"/>
</dbReference>
<accession>A0ABD2W6Z8</accession>
<dbReference type="InterPro" id="IPR049163">
    <property type="entry name" value="Pif1-like_2B_dom"/>
</dbReference>
<dbReference type="EMBL" id="JBJJXI010000128">
    <property type="protein sequence ID" value="KAL3388673.1"/>
    <property type="molecule type" value="Genomic_DNA"/>
</dbReference>
<organism evidence="2 3">
    <name type="scientific">Trichogramma kaykai</name>
    <dbReference type="NCBI Taxonomy" id="54128"/>
    <lineage>
        <taxon>Eukaryota</taxon>
        <taxon>Metazoa</taxon>
        <taxon>Ecdysozoa</taxon>
        <taxon>Arthropoda</taxon>
        <taxon>Hexapoda</taxon>
        <taxon>Insecta</taxon>
        <taxon>Pterygota</taxon>
        <taxon>Neoptera</taxon>
        <taxon>Endopterygota</taxon>
        <taxon>Hymenoptera</taxon>
        <taxon>Apocrita</taxon>
        <taxon>Proctotrupomorpha</taxon>
        <taxon>Chalcidoidea</taxon>
        <taxon>Trichogrammatidae</taxon>
        <taxon>Trichogramma</taxon>
    </lineage>
</organism>
<evidence type="ECO:0000313" key="2">
    <source>
        <dbReference type="EMBL" id="KAL3388673.1"/>
    </source>
</evidence>
<dbReference type="SUPFAM" id="SSF52540">
    <property type="entry name" value="P-loop containing nucleoside triphosphate hydrolases"/>
    <property type="match status" value="1"/>
</dbReference>
<dbReference type="Pfam" id="PF21530">
    <property type="entry name" value="Pif1_2B_dom"/>
    <property type="match status" value="1"/>
</dbReference>
<evidence type="ECO:0000259" key="1">
    <source>
        <dbReference type="Pfam" id="PF21530"/>
    </source>
</evidence>
<dbReference type="Proteomes" id="UP001627154">
    <property type="component" value="Unassembled WGS sequence"/>
</dbReference>
<comment type="caution">
    <text evidence="2">The sequence shown here is derived from an EMBL/GenBank/DDBJ whole genome shotgun (WGS) entry which is preliminary data.</text>
</comment>
<reference evidence="2 3" key="1">
    <citation type="journal article" date="2024" name="bioRxiv">
        <title>A reference genome for Trichogramma kaykai: A tiny desert-dwelling parasitoid wasp with competing sex-ratio distorters.</title>
        <authorList>
            <person name="Culotta J."/>
            <person name="Lindsey A.R."/>
        </authorList>
    </citation>
    <scope>NUCLEOTIDE SEQUENCE [LARGE SCALE GENOMIC DNA]</scope>
    <source>
        <strain evidence="2 3">KSX58</strain>
    </source>
</reference>
<protein>
    <recommendedName>
        <fullName evidence="1">DNA helicase Pif1-like 2B domain-containing protein</fullName>
    </recommendedName>
</protein>
<gene>
    <name evidence="2" type="ORF">TKK_016106</name>
</gene>
<dbReference type="AlphaFoldDB" id="A0ABD2W6Z8"/>
<feature type="domain" description="DNA helicase Pif1-like 2B" evidence="1">
    <location>
        <begin position="118"/>
        <end position="163"/>
    </location>
</feature>
<sequence length="270" mass="30384">MRVQLQNDTSAELFTEQLLDIGNGKMVTHTSTQLITMPPTFCTTTASRSQLIQKVFPHLTQNYTSHKWLSELAILAATNNDVHMINYSIQNEIPGETTTYKSIDTVMNQDEVVHYPTEFLNSLDLPGMPRHDLTLKIGVPIILLRNINLPRLCNGTRLAVKKLIKNIIKATILNGKYKGADVLLPRIPMIPTDMPFEFKRLQFPIRLAFAMTINKAQGQSLQVCGIDLENPCFSHGQLYVTCSRVGKPSDLFMFIPNGKTKNIVYPQALL</sequence>
<dbReference type="InterPro" id="IPR027417">
    <property type="entry name" value="P-loop_NTPase"/>
</dbReference>
<keyword evidence="3" id="KW-1185">Reference proteome</keyword>
<evidence type="ECO:0000313" key="3">
    <source>
        <dbReference type="Proteomes" id="UP001627154"/>
    </source>
</evidence>
<name>A0ABD2W6Z8_9HYME</name>
<dbReference type="PANTHER" id="PTHR10492">
    <property type="match status" value="1"/>
</dbReference>
<proteinExistence type="predicted"/>